<keyword evidence="3" id="KW-0175">Coiled coil</keyword>
<accession>A0A1J1DYA8</accession>
<dbReference type="InterPro" id="IPR024930">
    <property type="entry name" value="Skp_dom_sf"/>
</dbReference>
<feature type="signal peptide" evidence="4">
    <location>
        <begin position="1"/>
        <end position="20"/>
    </location>
</feature>
<gene>
    <name evidence="5" type="ORF">JBKA6_0828</name>
</gene>
<evidence type="ECO:0000313" key="6">
    <source>
        <dbReference type="Proteomes" id="UP000243197"/>
    </source>
</evidence>
<evidence type="ECO:0000256" key="3">
    <source>
        <dbReference type="SAM" id="Coils"/>
    </source>
</evidence>
<reference evidence="5 6" key="1">
    <citation type="submission" date="2014-03" db="EMBL/GenBank/DDBJ databases">
        <title>complete genome sequence of Flavobacteriaceae bacterium JBKA-6.</title>
        <authorList>
            <person name="Takano T."/>
            <person name="Nakamura Y."/>
            <person name="Takuma S."/>
            <person name="Yasuike M."/>
            <person name="Matsuyama T."/>
            <person name="Sakai T."/>
            <person name="Fujiwara A."/>
            <person name="Kimoto K."/>
            <person name="Fukuda Y."/>
            <person name="Kondo H."/>
            <person name="Hirono I."/>
            <person name="Nakayasu C."/>
        </authorList>
    </citation>
    <scope>NUCLEOTIDE SEQUENCE [LARGE SCALE GENOMIC DNA]</scope>
    <source>
        <strain evidence="5 6">JBKA-6</strain>
    </source>
</reference>
<dbReference type="SMART" id="SM00935">
    <property type="entry name" value="OmpH"/>
    <property type="match status" value="1"/>
</dbReference>
<evidence type="ECO:0000256" key="1">
    <source>
        <dbReference type="ARBA" id="ARBA00009091"/>
    </source>
</evidence>
<feature type="coiled-coil region" evidence="3">
    <location>
        <begin position="50"/>
        <end position="103"/>
    </location>
</feature>
<sequence>MSVKSTIFLTVFSFSSLFSAAQRIGYVDVKYILENFPSYKEAQGQIDQLSKEWQSEIDLKNKEIKKVQNEFLANKALFTEDMIREKESEIGLLEKDLEGLRYKRFGPDGDLIIKRQLFVRPIQDEVWNAVQEIAKKRRLDFVLDISSSGLSVLYANKKLDYSEDVLKIINK</sequence>
<feature type="chain" id="PRO_5013062977" evidence="4">
    <location>
        <begin position="21"/>
        <end position="171"/>
    </location>
</feature>
<evidence type="ECO:0000313" key="5">
    <source>
        <dbReference type="EMBL" id="BAV94841.1"/>
    </source>
</evidence>
<dbReference type="InterPro" id="IPR005632">
    <property type="entry name" value="Chaperone_Skp"/>
</dbReference>
<evidence type="ECO:0000256" key="2">
    <source>
        <dbReference type="ARBA" id="ARBA00022729"/>
    </source>
</evidence>
<keyword evidence="6" id="KW-1185">Reference proteome</keyword>
<dbReference type="KEGG" id="ise:JBKA6_0828"/>
<proteinExistence type="inferred from homology"/>
<dbReference type="AlphaFoldDB" id="A0A1J1DYA8"/>
<dbReference type="PANTHER" id="PTHR35089:SF1">
    <property type="entry name" value="CHAPERONE PROTEIN SKP"/>
    <property type="match status" value="1"/>
</dbReference>
<dbReference type="Gene3D" id="3.30.910.20">
    <property type="entry name" value="Skp domain"/>
    <property type="match status" value="1"/>
</dbReference>
<name>A0A1J1DYA8_9FLAO</name>
<comment type="similarity">
    <text evidence="1">Belongs to the Skp family.</text>
</comment>
<dbReference type="SUPFAM" id="SSF111384">
    <property type="entry name" value="OmpH-like"/>
    <property type="match status" value="1"/>
</dbReference>
<dbReference type="Pfam" id="PF03938">
    <property type="entry name" value="OmpH"/>
    <property type="match status" value="1"/>
</dbReference>
<dbReference type="GO" id="GO:0050821">
    <property type="term" value="P:protein stabilization"/>
    <property type="evidence" value="ECO:0007669"/>
    <property type="project" value="TreeGrafter"/>
</dbReference>
<dbReference type="GO" id="GO:0005829">
    <property type="term" value="C:cytosol"/>
    <property type="evidence" value="ECO:0007669"/>
    <property type="project" value="TreeGrafter"/>
</dbReference>
<dbReference type="RefSeq" id="WP_096686153.1">
    <property type="nucleotide sequence ID" value="NZ_AP014564.1"/>
</dbReference>
<protein>
    <submittedName>
        <fullName evidence="5">Outer membrane protein H</fullName>
    </submittedName>
</protein>
<dbReference type="EMBL" id="AP014564">
    <property type="protein sequence ID" value="BAV94841.1"/>
    <property type="molecule type" value="Genomic_DNA"/>
</dbReference>
<organism evidence="5 6">
    <name type="scientific">Ichthyobacterium seriolicida</name>
    <dbReference type="NCBI Taxonomy" id="242600"/>
    <lineage>
        <taxon>Bacteria</taxon>
        <taxon>Pseudomonadati</taxon>
        <taxon>Bacteroidota</taxon>
        <taxon>Flavobacteriia</taxon>
        <taxon>Flavobacteriales</taxon>
        <taxon>Ichthyobacteriaceae</taxon>
        <taxon>Ichthyobacterium</taxon>
    </lineage>
</organism>
<dbReference type="OrthoDB" id="9788552at2"/>
<dbReference type="GO" id="GO:0051082">
    <property type="term" value="F:unfolded protein binding"/>
    <property type="evidence" value="ECO:0007669"/>
    <property type="project" value="InterPro"/>
</dbReference>
<dbReference type="Proteomes" id="UP000243197">
    <property type="component" value="Chromosome"/>
</dbReference>
<keyword evidence="2 4" id="KW-0732">Signal</keyword>
<evidence type="ECO:0000256" key="4">
    <source>
        <dbReference type="SAM" id="SignalP"/>
    </source>
</evidence>
<dbReference type="PANTHER" id="PTHR35089">
    <property type="entry name" value="CHAPERONE PROTEIN SKP"/>
    <property type="match status" value="1"/>
</dbReference>